<dbReference type="EMBL" id="PRDM01000003">
    <property type="protein sequence ID" value="MBE8726492.1"/>
    <property type="molecule type" value="Genomic_DNA"/>
</dbReference>
<proteinExistence type="predicted"/>
<dbReference type="Proteomes" id="UP000640614">
    <property type="component" value="Unassembled WGS sequence"/>
</dbReference>
<comment type="caution">
    <text evidence="1">The sequence shown here is derived from an EMBL/GenBank/DDBJ whole genome shotgun (WGS) entry which is preliminary data.</text>
</comment>
<reference evidence="1 2" key="1">
    <citation type="submission" date="2018-07" db="EMBL/GenBank/DDBJ databases">
        <title>Genome assembly of strain KB82.</title>
        <authorList>
            <person name="Kukolya J."/>
            <person name="Horvath B."/>
            <person name="Nagy I."/>
            <person name="Toth A."/>
        </authorList>
    </citation>
    <scope>NUCLEOTIDE SEQUENCE [LARGE SCALE GENOMIC DNA]</scope>
    <source>
        <strain evidence="1 2">Kb82</strain>
    </source>
</reference>
<sequence length="129" mass="14998">MNYNYDTPEQAIISLENAYSKMDIANVIASKDFITEAKITLQRADFEFNQATIAETAKLLELSLIENIQNNGFPDFTNVNRQFSEISEIDNDLYFLEESLEYENGDTYSNIVFLTIKDRKWKVVMTEEK</sequence>
<dbReference type="RefSeq" id="WP_194139668.1">
    <property type="nucleotide sequence ID" value="NZ_PRDM01000003.1"/>
</dbReference>
<evidence type="ECO:0008006" key="3">
    <source>
        <dbReference type="Google" id="ProtNLM"/>
    </source>
</evidence>
<organism evidence="1 2">
    <name type="scientific">Flavobacterium hungaricum</name>
    <dbReference type="NCBI Taxonomy" id="2082725"/>
    <lineage>
        <taxon>Bacteria</taxon>
        <taxon>Pseudomonadati</taxon>
        <taxon>Bacteroidota</taxon>
        <taxon>Flavobacteriia</taxon>
        <taxon>Flavobacteriales</taxon>
        <taxon>Flavobacteriaceae</taxon>
        <taxon>Flavobacterium</taxon>
    </lineage>
</organism>
<protein>
    <recommendedName>
        <fullName evidence="3">Lumazine-binding</fullName>
    </recommendedName>
</protein>
<evidence type="ECO:0000313" key="2">
    <source>
        <dbReference type="Proteomes" id="UP000640614"/>
    </source>
</evidence>
<name>A0ABR9TN86_9FLAO</name>
<evidence type="ECO:0000313" key="1">
    <source>
        <dbReference type="EMBL" id="MBE8726492.1"/>
    </source>
</evidence>
<accession>A0ABR9TN86</accession>
<gene>
    <name evidence="1" type="ORF">C4F50_16330</name>
</gene>
<keyword evidence="2" id="KW-1185">Reference proteome</keyword>